<dbReference type="AlphaFoldDB" id="A0A2T9XWX1"/>
<dbReference type="EMBL" id="MBFT01001275">
    <property type="protein sequence ID" value="PVU84581.1"/>
    <property type="molecule type" value="Genomic_DNA"/>
</dbReference>
<protein>
    <submittedName>
        <fullName evidence="2">Uncharacterized protein</fullName>
    </submittedName>
</protein>
<accession>A0A2T9XWX1</accession>
<evidence type="ECO:0000313" key="2">
    <source>
        <dbReference type="EMBL" id="PVU84581.1"/>
    </source>
</evidence>
<reference evidence="2 3" key="1">
    <citation type="journal article" date="2018" name="MBio">
        <title>Comparative Genomics Reveals the Core Gene Toolbox for the Fungus-Insect Symbiosis.</title>
        <authorList>
            <person name="Wang Y."/>
            <person name="Stata M."/>
            <person name="Wang W."/>
            <person name="Stajich J.E."/>
            <person name="White M.M."/>
            <person name="Moncalvo J.M."/>
        </authorList>
    </citation>
    <scope>NUCLEOTIDE SEQUENCE [LARGE SCALE GENOMIC DNA]</scope>
    <source>
        <strain evidence="2 3">AUS-77-4</strain>
    </source>
</reference>
<name>A0A2T9XWX1_9FUNG</name>
<evidence type="ECO:0000256" key="1">
    <source>
        <dbReference type="SAM" id="MobiDB-lite"/>
    </source>
</evidence>
<proteinExistence type="predicted"/>
<feature type="compositionally biased region" description="Polar residues" evidence="1">
    <location>
        <begin position="205"/>
        <end position="217"/>
    </location>
</feature>
<keyword evidence="3" id="KW-1185">Reference proteome</keyword>
<sequence>MNNNNQVYMLRQKGWYWTVEPARFIYKCFQNSIFVRCPKSNCRAWNSFHKDSNGLGANAYACFRCNRCKIKIRATDFYYRVLRGFAGALPEPTEYALVEIPWVNLPPRPDTPPLPPLSSTPSSPNFAALSIHPTEYNDSIYSNPMESPPSPSVLSRASSSLPLVRYPSFSSNDALHMIEYYEQILETSPATSVFVPDTPEKNDTASATTGFVTQPSMDSGFDKESWTPKRPNTEDIVFNLDRYLNENILFFAPESPSNSKKSKFD</sequence>
<comment type="caution">
    <text evidence="2">The sequence shown here is derived from an EMBL/GenBank/DDBJ whole genome shotgun (WGS) entry which is preliminary data.</text>
</comment>
<dbReference type="Proteomes" id="UP000245699">
    <property type="component" value="Unassembled WGS sequence"/>
</dbReference>
<dbReference type="OrthoDB" id="5739701at2759"/>
<evidence type="ECO:0000313" key="3">
    <source>
        <dbReference type="Proteomes" id="UP000245699"/>
    </source>
</evidence>
<gene>
    <name evidence="2" type="ORF">BB559_007553</name>
</gene>
<feature type="region of interest" description="Disordered" evidence="1">
    <location>
        <begin position="205"/>
        <end position="228"/>
    </location>
</feature>
<organism evidence="2 3">
    <name type="scientific">Furculomyces boomerangus</name>
    <dbReference type="NCBI Taxonomy" id="61424"/>
    <lineage>
        <taxon>Eukaryota</taxon>
        <taxon>Fungi</taxon>
        <taxon>Fungi incertae sedis</taxon>
        <taxon>Zoopagomycota</taxon>
        <taxon>Kickxellomycotina</taxon>
        <taxon>Harpellomycetes</taxon>
        <taxon>Harpellales</taxon>
        <taxon>Harpellaceae</taxon>
        <taxon>Furculomyces</taxon>
    </lineage>
</organism>